<dbReference type="NCBIfam" id="TIGR01726">
    <property type="entry name" value="HEQRo_perm_3TM"/>
    <property type="match status" value="1"/>
</dbReference>
<dbReference type="InterPro" id="IPR035906">
    <property type="entry name" value="MetI-like_sf"/>
</dbReference>
<evidence type="ECO:0000313" key="13">
    <source>
        <dbReference type="Proteomes" id="UP001500037"/>
    </source>
</evidence>
<evidence type="ECO:0000256" key="4">
    <source>
        <dbReference type="ARBA" id="ARBA00022475"/>
    </source>
</evidence>
<evidence type="ECO:0000259" key="11">
    <source>
        <dbReference type="PROSITE" id="PS50928"/>
    </source>
</evidence>
<dbReference type="Pfam" id="PF00528">
    <property type="entry name" value="BPD_transp_1"/>
    <property type="match status" value="1"/>
</dbReference>
<reference evidence="12 13" key="1">
    <citation type="journal article" date="2019" name="Int. J. Syst. Evol. Microbiol.">
        <title>The Global Catalogue of Microorganisms (GCM) 10K type strain sequencing project: providing services to taxonomists for standard genome sequencing and annotation.</title>
        <authorList>
            <consortium name="The Broad Institute Genomics Platform"/>
            <consortium name="The Broad Institute Genome Sequencing Center for Infectious Disease"/>
            <person name="Wu L."/>
            <person name="Ma J."/>
        </authorList>
    </citation>
    <scope>NUCLEOTIDE SEQUENCE [LARGE SCALE GENOMIC DNA]</scope>
    <source>
        <strain evidence="12 13">JCM 13004</strain>
    </source>
</reference>
<dbReference type="RefSeq" id="WP_344444568.1">
    <property type="nucleotide sequence ID" value="NZ_BAAALF010000119.1"/>
</dbReference>
<keyword evidence="13" id="KW-1185">Reference proteome</keyword>
<evidence type="ECO:0000256" key="3">
    <source>
        <dbReference type="ARBA" id="ARBA00022448"/>
    </source>
</evidence>
<feature type="domain" description="ABC transmembrane type-1" evidence="11">
    <location>
        <begin position="111"/>
        <end position="304"/>
    </location>
</feature>
<evidence type="ECO:0000256" key="7">
    <source>
        <dbReference type="ARBA" id="ARBA00022989"/>
    </source>
</evidence>
<dbReference type="CDD" id="cd06261">
    <property type="entry name" value="TM_PBP2"/>
    <property type="match status" value="1"/>
</dbReference>
<proteinExistence type="inferred from homology"/>
<sequence length="321" mass="34886">MENETKAGPPAGPHAASPAGPHAASPAGPQAAPPADPREEEYRPSERQRERERFRRARKRRNGWIATLCTLAFLLAVGAAVVASPGWERLHSRFLDGAEFRRTLPAILQGFWLNVQMFLIAEVLILALGLLIALVRVTRAPGLQPLRLAATLYVDVFRGVPTLLLVFVVGFGLPALQLQGTPSEPWVLGVIALVLSYAAYVGEVLRAGLNSVHPAQRNAARALGLSESQTLRRVILPQAVRNVLPPLLNDFIALQKDTALVAVLGPLEALRVAQIKADYDFNYTPYLGAAALFVAVTIPLTRYADRLQRRAAQRTWAEAAA</sequence>
<dbReference type="PROSITE" id="PS50928">
    <property type="entry name" value="ABC_TM1"/>
    <property type="match status" value="1"/>
</dbReference>
<evidence type="ECO:0000256" key="9">
    <source>
        <dbReference type="RuleBase" id="RU363032"/>
    </source>
</evidence>
<keyword evidence="6" id="KW-0029">Amino-acid transport</keyword>
<dbReference type="PANTHER" id="PTHR30614:SF20">
    <property type="entry name" value="GLUTAMINE TRANSPORT SYSTEM PERMEASE PROTEIN GLNP"/>
    <property type="match status" value="1"/>
</dbReference>
<keyword evidence="4" id="KW-1003">Cell membrane</keyword>
<dbReference type="Proteomes" id="UP001500037">
    <property type="component" value="Unassembled WGS sequence"/>
</dbReference>
<keyword evidence="8 9" id="KW-0472">Membrane</keyword>
<organism evidence="12 13">
    <name type="scientific">Kitasatospora nipponensis</name>
    <dbReference type="NCBI Taxonomy" id="258049"/>
    <lineage>
        <taxon>Bacteria</taxon>
        <taxon>Bacillati</taxon>
        <taxon>Actinomycetota</taxon>
        <taxon>Actinomycetes</taxon>
        <taxon>Kitasatosporales</taxon>
        <taxon>Streptomycetaceae</taxon>
        <taxon>Kitasatospora</taxon>
    </lineage>
</organism>
<comment type="caution">
    <text evidence="12">The sequence shown here is derived from an EMBL/GenBank/DDBJ whole genome shotgun (WGS) entry which is preliminary data.</text>
</comment>
<evidence type="ECO:0000256" key="10">
    <source>
        <dbReference type="SAM" id="MobiDB-lite"/>
    </source>
</evidence>
<keyword evidence="5 9" id="KW-0812">Transmembrane</keyword>
<accession>A0ABN1WR58</accession>
<feature type="compositionally biased region" description="Basic and acidic residues" evidence="10">
    <location>
        <begin position="36"/>
        <end position="53"/>
    </location>
</feature>
<comment type="subcellular location">
    <subcellularLocation>
        <location evidence="1 9">Cell membrane</location>
        <topology evidence="1 9">Multi-pass membrane protein</topology>
    </subcellularLocation>
</comment>
<feature type="compositionally biased region" description="Low complexity" evidence="10">
    <location>
        <begin position="7"/>
        <end position="30"/>
    </location>
</feature>
<evidence type="ECO:0000256" key="5">
    <source>
        <dbReference type="ARBA" id="ARBA00022692"/>
    </source>
</evidence>
<dbReference type="SUPFAM" id="SSF161098">
    <property type="entry name" value="MetI-like"/>
    <property type="match status" value="1"/>
</dbReference>
<name>A0ABN1WR58_9ACTN</name>
<evidence type="ECO:0000256" key="6">
    <source>
        <dbReference type="ARBA" id="ARBA00022970"/>
    </source>
</evidence>
<feature type="transmembrane region" description="Helical" evidence="9">
    <location>
        <begin position="156"/>
        <end position="174"/>
    </location>
</feature>
<evidence type="ECO:0000256" key="8">
    <source>
        <dbReference type="ARBA" id="ARBA00023136"/>
    </source>
</evidence>
<feature type="transmembrane region" description="Helical" evidence="9">
    <location>
        <begin position="111"/>
        <end position="135"/>
    </location>
</feature>
<dbReference type="PANTHER" id="PTHR30614">
    <property type="entry name" value="MEMBRANE COMPONENT OF AMINO ACID ABC TRANSPORTER"/>
    <property type="match status" value="1"/>
</dbReference>
<dbReference type="Gene3D" id="1.10.3720.10">
    <property type="entry name" value="MetI-like"/>
    <property type="match status" value="1"/>
</dbReference>
<comment type="similarity">
    <text evidence="2">Belongs to the binding-protein-dependent transport system permease family. HisMQ subfamily.</text>
</comment>
<dbReference type="InterPro" id="IPR000515">
    <property type="entry name" value="MetI-like"/>
</dbReference>
<feature type="transmembrane region" description="Helical" evidence="9">
    <location>
        <begin position="63"/>
        <end position="83"/>
    </location>
</feature>
<keyword evidence="3 9" id="KW-0813">Transport</keyword>
<feature type="region of interest" description="Disordered" evidence="10">
    <location>
        <begin position="1"/>
        <end position="54"/>
    </location>
</feature>
<keyword evidence="7 9" id="KW-1133">Transmembrane helix</keyword>
<evidence type="ECO:0000256" key="1">
    <source>
        <dbReference type="ARBA" id="ARBA00004651"/>
    </source>
</evidence>
<dbReference type="InterPro" id="IPR043429">
    <property type="entry name" value="ArtM/GltK/GlnP/TcyL/YhdX-like"/>
</dbReference>
<feature type="transmembrane region" description="Helical" evidence="9">
    <location>
        <begin position="186"/>
        <end position="205"/>
    </location>
</feature>
<evidence type="ECO:0000313" key="12">
    <source>
        <dbReference type="EMBL" id="GAA1256347.1"/>
    </source>
</evidence>
<gene>
    <name evidence="12" type="ORF">GCM10009665_53500</name>
</gene>
<evidence type="ECO:0000256" key="2">
    <source>
        <dbReference type="ARBA" id="ARBA00010072"/>
    </source>
</evidence>
<dbReference type="InterPro" id="IPR010065">
    <property type="entry name" value="AA_ABC_transptr_permease_3TM"/>
</dbReference>
<protein>
    <recommendedName>
        <fullName evidence="11">ABC transmembrane type-1 domain-containing protein</fullName>
    </recommendedName>
</protein>
<dbReference type="EMBL" id="BAAALF010000119">
    <property type="protein sequence ID" value="GAA1256347.1"/>
    <property type="molecule type" value="Genomic_DNA"/>
</dbReference>